<name>A0A9Q8T8L8_9PEZI</name>
<dbReference type="RefSeq" id="XP_049152848.1">
    <property type="nucleotide sequence ID" value="XM_049295701.1"/>
</dbReference>
<protein>
    <submittedName>
        <fullName evidence="1">Uncharacterized protein</fullName>
    </submittedName>
</protein>
<reference evidence="1" key="1">
    <citation type="journal article" date="2021" name="Mol. Plant Microbe Interact.">
        <title>Complete Genome Sequence of the Plant-Pathogenic Fungus Colletotrichum lupini.</title>
        <authorList>
            <person name="Baroncelli R."/>
            <person name="Pensec F."/>
            <person name="Da Lio D."/>
            <person name="Boufleur T."/>
            <person name="Vicente I."/>
            <person name="Sarrocco S."/>
            <person name="Picot A."/>
            <person name="Baraldi E."/>
            <person name="Sukno S."/>
            <person name="Thon M."/>
            <person name="Le Floch G."/>
        </authorList>
    </citation>
    <scope>NUCLEOTIDE SEQUENCE</scope>
    <source>
        <strain evidence="1">IMI 504893</strain>
    </source>
</reference>
<sequence length="250" mass="28015">MGRFRAQFKTHGLPENVAGLAMPFLALEKDIELDNVPQRGQHCNINSHKQPAISTLTVHMHYDPHFFGKVGLTVPHATQIPGTGRPTDQGSLKRAKITTWMLDSVPACFYRLQSRIHSATYCKSFLESCTTWNDSNGKYMGTSLHINANTGRDLYSQYQPALHLIDRETLIMEGKDDNHYTTDADLVPHPCLCRGIHNMQALEVISLRRAMGKGALHNKGTGHPWVPNAKDWLSFDQDSLIRGIPVKFDG</sequence>
<gene>
    <name evidence="1" type="ORF">CLUP02_16783</name>
</gene>
<dbReference type="Proteomes" id="UP000830671">
    <property type="component" value="Chromosome 9"/>
</dbReference>
<evidence type="ECO:0000313" key="2">
    <source>
        <dbReference type="Proteomes" id="UP000830671"/>
    </source>
</evidence>
<dbReference type="EMBL" id="CP019481">
    <property type="protein sequence ID" value="UQC91249.1"/>
    <property type="molecule type" value="Genomic_DNA"/>
</dbReference>
<evidence type="ECO:0000313" key="1">
    <source>
        <dbReference type="EMBL" id="UQC91249.1"/>
    </source>
</evidence>
<proteinExistence type="predicted"/>
<keyword evidence="2" id="KW-1185">Reference proteome</keyword>
<dbReference type="KEGG" id="clup:CLUP02_16783"/>
<accession>A0A9Q8T8L8</accession>
<dbReference type="GeneID" id="73350711"/>
<organism evidence="1 2">
    <name type="scientific">Colletotrichum lupini</name>
    <dbReference type="NCBI Taxonomy" id="145971"/>
    <lineage>
        <taxon>Eukaryota</taxon>
        <taxon>Fungi</taxon>
        <taxon>Dikarya</taxon>
        <taxon>Ascomycota</taxon>
        <taxon>Pezizomycotina</taxon>
        <taxon>Sordariomycetes</taxon>
        <taxon>Hypocreomycetidae</taxon>
        <taxon>Glomerellales</taxon>
        <taxon>Glomerellaceae</taxon>
        <taxon>Colletotrichum</taxon>
        <taxon>Colletotrichum acutatum species complex</taxon>
    </lineage>
</organism>
<dbReference type="AlphaFoldDB" id="A0A9Q8T8L8"/>